<dbReference type="AlphaFoldDB" id="A0A837RL20"/>
<dbReference type="EMBL" id="AZDB01000004">
    <property type="protein sequence ID" value="KRK43992.1"/>
    <property type="molecule type" value="Genomic_DNA"/>
</dbReference>
<keyword evidence="3" id="KW-0119">Carbohydrate metabolism</keyword>
<dbReference type="InterPro" id="IPR047215">
    <property type="entry name" value="Galactose_mutarotase-like"/>
</dbReference>
<dbReference type="PANTHER" id="PTHR10091:SF0">
    <property type="entry name" value="GALACTOSE MUTAROTASE"/>
    <property type="match status" value="1"/>
</dbReference>
<dbReference type="GO" id="GO:0030246">
    <property type="term" value="F:carbohydrate binding"/>
    <property type="evidence" value="ECO:0007669"/>
    <property type="project" value="InterPro"/>
</dbReference>
<dbReference type="InterPro" id="IPR011013">
    <property type="entry name" value="Gal_mutarotase_sf_dom"/>
</dbReference>
<dbReference type="GO" id="GO:0006006">
    <property type="term" value="P:glucose metabolic process"/>
    <property type="evidence" value="ECO:0007669"/>
    <property type="project" value="TreeGrafter"/>
</dbReference>
<evidence type="ECO:0000256" key="3">
    <source>
        <dbReference type="ARBA" id="ARBA00023277"/>
    </source>
</evidence>
<dbReference type="InterPro" id="IPR008183">
    <property type="entry name" value="Aldose_1/G6P_1-epimerase"/>
</dbReference>
<evidence type="ECO:0000313" key="4">
    <source>
        <dbReference type="EMBL" id="KRK43992.1"/>
    </source>
</evidence>
<reference evidence="4 5" key="1">
    <citation type="journal article" date="2015" name="Genome Announc.">
        <title>Expanding the biotechnology potential of lactobacilli through comparative genomics of 213 strains and associated genera.</title>
        <authorList>
            <person name="Sun Z."/>
            <person name="Harris H.M."/>
            <person name="McCann A."/>
            <person name="Guo C."/>
            <person name="Argimon S."/>
            <person name="Zhang W."/>
            <person name="Yang X."/>
            <person name="Jeffery I.B."/>
            <person name="Cooney J.C."/>
            <person name="Kagawa T.F."/>
            <person name="Liu W."/>
            <person name="Song Y."/>
            <person name="Salvetti E."/>
            <person name="Wrobel A."/>
            <person name="Rasinkangas P."/>
            <person name="Parkhill J."/>
            <person name="Rea M.C."/>
            <person name="O'Sullivan O."/>
            <person name="Ritari J."/>
            <person name="Douillard F.P."/>
            <person name="Paul Ross R."/>
            <person name="Yang R."/>
            <person name="Briner A.E."/>
            <person name="Felis G.E."/>
            <person name="de Vos W.M."/>
            <person name="Barrangou R."/>
            <person name="Klaenhammer T.R."/>
            <person name="Caufield P.W."/>
            <person name="Cui Y."/>
            <person name="Zhang H."/>
            <person name="O'Toole P.W."/>
        </authorList>
    </citation>
    <scope>NUCLEOTIDE SEQUENCE [LARGE SCALE GENOMIC DNA]</scope>
    <source>
        <strain evidence="4 5">JCM 15951</strain>
    </source>
</reference>
<dbReference type="InterPro" id="IPR014718">
    <property type="entry name" value="GH-type_carb-bd"/>
</dbReference>
<dbReference type="GO" id="GO:0004034">
    <property type="term" value="F:aldose 1-epimerase activity"/>
    <property type="evidence" value="ECO:0007669"/>
    <property type="project" value="TreeGrafter"/>
</dbReference>
<dbReference type="Gene3D" id="2.70.98.10">
    <property type="match status" value="1"/>
</dbReference>
<name>A0A837RL20_9LACO</name>
<sequence>MGKKMVVEKSGFGKIGTQPVYLYKITNKNKTSISILSYAATWQNFEVVEDGVKHSLVEHFDNLEDYIKTPYQVGKTIGRVAGRIKDAKFEINGVKYQLKPNDGRNLLHCGNQGLQYQNFDAAIDSDNSVVLSHTIEGEDGFPGTMKVNIRYSLNDDDEVSITYKAQTDHDTLFNPTCHVYFDIGSENIRQQQLKINAKKFVDVDEDKIPTGKFLSTSNAYDFRNFKKIGQGLKQLKPLDKFEFDNAFVVGNKAATIKSNERAIDLYTDRRGLVIFTANPKDVQKSDQHDYSSLAMELQSLPDAINHDDFGNTVLNAGQSVSYTNKYKYRKL</sequence>
<dbReference type="SUPFAM" id="SSF74650">
    <property type="entry name" value="Galactose mutarotase-like"/>
    <property type="match status" value="1"/>
</dbReference>
<keyword evidence="2" id="KW-0413">Isomerase</keyword>
<comment type="similarity">
    <text evidence="1">Belongs to the aldose epimerase family.</text>
</comment>
<organism evidence="4 5">
    <name type="scientific">Companilactobacillus crustorum JCM 15951</name>
    <dbReference type="NCBI Taxonomy" id="1423737"/>
    <lineage>
        <taxon>Bacteria</taxon>
        <taxon>Bacillati</taxon>
        <taxon>Bacillota</taxon>
        <taxon>Bacilli</taxon>
        <taxon>Lactobacillales</taxon>
        <taxon>Lactobacillaceae</taxon>
        <taxon>Companilactobacillus</taxon>
    </lineage>
</organism>
<comment type="caution">
    <text evidence="4">The sequence shown here is derived from an EMBL/GenBank/DDBJ whole genome shotgun (WGS) entry which is preliminary data.</text>
</comment>
<dbReference type="PANTHER" id="PTHR10091">
    <property type="entry name" value="ALDOSE-1-EPIMERASE"/>
    <property type="match status" value="1"/>
</dbReference>
<dbReference type="GO" id="GO:0005737">
    <property type="term" value="C:cytoplasm"/>
    <property type="evidence" value="ECO:0007669"/>
    <property type="project" value="TreeGrafter"/>
</dbReference>
<evidence type="ECO:0000256" key="1">
    <source>
        <dbReference type="ARBA" id="ARBA00006206"/>
    </source>
</evidence>
<dbReference type="CDD" id="cd09019">
    <property type="entry name" value="galactose_mutarotase_like"/>
    <property type="match status" value="1"/>
</dbReference>
<dbReference type="GO" id="GO:0033499">
    <property type="term" value="P:galactose catabolic process via UDP-galactose, Leloir pathway"/>
    <property type="evidence" value="ECO:0007669"/>
    <property type="project" value="TreeGrafter"/>
</dbReference>
<dbReference type="Proteomes" id="UP000050964">
    <property type="component" value="Unassembled WGS sequence"/>
</dbReference>
<proteinExistence type="inferred from homology"/>
<protein>
    <submittedName>
        <fullName evidence="4">Aldose 1-epimerase</fullName>
    </submittedName>
</protein>
<dbReference type="Pfam" id="PF01263">
    <property type="entry name" value="Aldose_epim"/>
    <property type="match status" value="1"/>
</dbReference>
<evidence type="ECO:0000256" key="2">
    <source>
        <dbReference type="ARBA" id="ARBA00023235"/>
    </source>
</evidence>
<evidence type="ECO:0000313" key="5">
    <source>
        <dbReference type="Proteomes" id="UP000050964"/>
    </source>
</evidence>
<accession>A0A837RL20</accession>
<gene>
    <name evidence="4" type="ORF">FD26_GL001477</name>
</gene>